<dbReference type="InterPro" id="IPR035979">
    <property type="entry name" value="RBD_domain_sf"/>
</dbReference>
<accession>A0A7S3UNH2</accession>
<protein>
    <recommendedName>
        <fullName evidence="2">RRM domain-containing protein</fullName>
    </recommendedName>
</protein>
<sequence length="100" mass="11092">MGLGGKRTDVERTFECYGFAFVNFTSPEAASAFKNRCWGSQGKKPLQVLWARVQGAQENLREFYLRAAERSMPVNSVDTCRPWLFSGPAGRMCGQAVPAP</sequence>
<evidence type="ECO:0008006" key="2">
    <source>
        <dbReference type="Google" id="ProtNLM"/>
    </source>
</evidence>
<dbReference type="AlphaFoldDB" id="A0A7S3UNH2"/>
<dbReference type="GO" id="GO:0003676">
    <property type="term" value="F:nucleic acid binding"/>
    <property type="evidence" value="ECO:0007669"/>
    <property type="project" value="InterPro"/>
</dbReference>
<dbReference type="EMBL" id="HBIT01008449">
    <property type="protein sequence ID" value="CAE0618437.1"/>
    <property type="molecule type" value="Transcribed_RNA"/>
</dbReference>
<evidence type="ECO:0000313" key="1">
    <source>
        <dbReference type="EMBL" id="CAE0618437.1"/>
    </source>
</evidence>
<organism evidence="1">
    <name type="scientific">Oxyrrhis marina</name>
    <name type="common">Dinoflagellate</name>
    <dbReference type="NCBI Taxonomy" id="2969"/>
    <lineage>
        <taxon>Eukaryota</taxon>
        <taxon>Sar</taxon>
        <taxon>Alveolata</taxon>
        <taxon>Dinophyceae</taxon>
        <taxon>Oxyrrhinales</taxon>
        <taxon>Oxyrrhinaceae</taxon>
        <taxon>Oxyrrhis</taxon>
    </lineage>
</organism>
<name>A0A7S3UNH2_OXYMA</name>
<gene>
    <name evidence="1" type="ORF">OMAR00292_LOCUS4313</name>
</gene>
<reference evidence="1" key="1">
    <citation type="submission" date="2021-01" db="EMBL/GenBank/DDBJ databases">
        <authorList>
            <person name="Corre E."/>
            <person name="Pelletier E."/>
            <person name="Niang G."/>
            <person name="Scheremetjew M."/>
            <person name="Finn R."/>
            <person name="Kale V."/>
            <person name="Holt S."/>
            <person name="Cochrane G."/>
            <person name="Meng A."/>
            <person name="Brown T."/>
            <person name="Cohen L."/>
        </authorList>
    </citation>
    <scope>NUCLEOTIDE SEQUENCE</scope>
    <source>
        <strain evidence="1">CCMP1795</strain>
    </source>
</reference>
<dbReference type="SUPFAM" id="SSF54928">
    <property type="entry name" value="RNA-binding domain, RBD"/>
    <property type="match status" value="1"/>
</dbReference>
<proteinExistence type="predicted"/>